<sequence>MQPGQQHDHRVEQPGDGVGPYALGEQGPIGQRELEVPGDQDRVERLTGVGEPAGDHADRLHRRRAEAHQVVQQAVLVHREVLDHLLGGIDLVTDPDEPDDVTGDASGKCHEVFRRPLGQRNTPGKRKQPRIGVGGEESRHGAQSSRSPKSRAPGRAGLGDPQAGALVEDVDVGRARREAHPITALGAVAGEDPGRHRAGLLVGAERGGDGSGVEVRVGPELLDDLDGDLEAPVVGGQRQRLGADPQGDPGPRVGPVEDLPGHRDDPVTEGDATVDDPAAEQVHRRGTDEAGHEEVAGGVVEGDRAVDLLQDPVGEHRDPVTERHRLDLVVGDVDGRHPQAGLQRGDLRTGRHPQLGVQVRQRLVHQEHLGLADDRPAHRDPLPLTTGQGLGLALQVLLQTELLGRGQHPGLALLVGDVLHLEREAHVVRDGHVRVERIVLEDHRDVAILGGQIGDLAVPDPDGPPGHLLQTRQHAQGGRLAGPRRAHQYHELPVADLQVQPVDGRVFCAGIDAGRFSVRDSGHDEVFLSTGRYVPDGP</sequence>
<feature type="compositionally biased region" description="Basic and acidic residues" evidence="1">
    <location>
        <begin position="1"/>
        <end position="13"/>
    </location>
</feature>
<name>A0A644ZKR6_9ZZZZ</name>
<comment type="caution">
    <text evidence="2">The sequence shown here is derived from an EMBL/GenBank/DDBJ whole genome shotgun (WGS) entry which is preliminary data.</text>
</comment>
<reference evidence="2" key="1">
    <citation type="submission" date="2019-08" db="EMBL/GenBank/DDBJ databases">
        <authorList>
            <person name="Kucharzyk K."/>
            <person name="Murdoch R.W."/>
            <person name="Higgins S."/>
            <person name="Loffler F."/>
        </authorList>
    </citation>
    <scope>NUCLEOTIDE SEQUENCE</scope>
</reference>
<feature type="region of interest" description="Disordered" evidence="1">
    <location>
        <begin position="1"/>
        <end position="40"/>
    </location>
</feature>
<feature type="region of interest" description="Disordered" evidence="1">
    <location>
        <begin position="238"/>
        <end position="297"/>
    </location>
</feature>
<dbReference type="EMBL" id="VSSQ01009384">
    <property type="protein sequence ID" value="MPM41469.1"/>
    <property type="molecule type" value="Genomic_DNA"/>
</dbReference>
<gene>
    <name evidence="2" type="ORF">SDC9_88124</name>
</gene>
<proteinExistence type="predicted"/>
<dbReference type="AntiFam" id="ANF00142">
    <property type="entry name" value="Shadow ORF (opposite yadG)"/>
</dbReference>
<feature type="region of interest" description="Disordered" evidence="1">
    <location>
        <begin position="91"/>
        <end position="164"/>
    </location>
</feature>
<dbReference type="AlphaFoldDB" id="A0A644ZKR6"/>
<organism evidence="2">
    <name type="scientific">bioreactor metagenome</name>
    <dbReference type="NCBI Taxonomy" id="1076179"/>
    <lineage>
        <taxon>unclassified sequences</taxon>
        <taxon>metagenomes</taxon>
        <taxon>ecological metagenomes</taxon>
    </lineage>
</organism>
<accession>A0A644ZKR6</accession>
<evidence type="ECO:0000256" key="1">
    <source>
        <dbReference type="SAM" id="MobiDB-lite"/>
    </source>
</evidence>
<dbReference type="AntiFam" id="ANF00095">
    <property type="entry name" value="Shadow ORF (opposite ABC transporters)"/>
</dbReference>
<evidence type="ECO:0000313" key="2">
    <source>
        <dbReference type="EMBL" id="MPM41469.1"/>
    </source>
</evidence>
<feature type="compositionally biased region" description="Basic and acidic residues" evidence="1">
    <location>
        <begin position="281"/>
        <end position="297"/>
    </location>
</feature>
<feature type="compositionally biased region" description="Acidic residues" evidence="1">
    <location>
        <begin position="93"/>
        <end position="102"/>
    </location>
</feature>
<protein>
    <submittedName>
        <fullName evidence="2">Uncharacterized protein</fullName>
    </submittedName>
</protein>